<proteinExistence type="predicted"/>
<keyword evidence="2" id="KW-1185">Reference proteome</keyword>
<organism evidence="1 2">
    <name type="scientific">Ureibacillus xyleni</name>
    <dbReference type="NCBI Taxonomy" id="614648"/>
    <lineage>
        <taxon>Bacteria</taxon>
        <taxon>Bacillati</taxon>
        <taxon>Bacillota</taxon>
        <taxon>Bacilli</taxon>
        <taxon>Bacillales</taxon>
        <taxon>Caryophanaceae</taxon>
        <taxon>Ureibacillus</taxon>
    </lineage>
</organism>
<protein>
    <submittedName>
        <fullName evidence="1">Uncharacterized protein</fullName>
    </submittedName>
</protein>
<gene>
    <name evidence="1" type="ORF">SAMN05880501_107199</name>
</gene>
<evidence type="ECO:0000313" key="1">
    <source>
        <dbReference type="EMBL" id="SOC13480.1"/>
    </source>
</evidence>
<evidence type="ECO:0000313" key="2">
    <source>
        <dbReference type="Proteomes" id="UP000219636"/>
    </source>
</evidence>
<dbReference type="RefSeq" id="WP_097073923.1">
    <property type="nucleotide sequence ID" value="NZ_OBMQ01000007.1"/>
</dbReference>
<dbReference type="AlphaFoldDB" id="A0A285SYP6"/>
<dbReference type="EMBL" id="OBMQ01000007">
    <property type="protein sequence ID" value="SOC13480.1"/>
    <property type="molecule type" value="Genomic_DNA"/>
</dbReference>
<dbReference type="Proteomes" id="UP000219636">
    <property type="component" value="Unassembled WGS sequence"/>
</dbReference>
<accession>A0A285SYP6</accession>
<dbReference type="OrthoDB" id="1853063at2"/>
<sequence length="364" mass="41760">MSGFQMIIGSTPKGIELKQELHLVKIGLLYADNVTLCSPGATMFSSINELKNLTVMQKMMVFLPYIFTREPELKKYEDVLNLYFYLMDSNRTTRRTLEKKFGIKKIREIESSGKEIQSIIETMLIESGFPELERAFNSGNVILKTFDNLTISEAMMKEYTEFLFDSVREGVHYPLFDELSGNIVSQMIKENERLDLQMNKGSQAKLAQDLFERLPLFEKASVGEILDIRNELDRPLRQFRLAIMEFTNEVKNAWWDKDFLFEAEKVFYKKVEPAVLEIEEQVESVSFLKELNNNMSMVKVGGGAFTGYLLDGMAASTNLNASIIGALIAGGASVVDAIQKTKDQQREIKNNQMYFYYRLRKGFS</sequence>
<name>A0A285SYP6_9BACL</name>
<reference evidence="2" key="1">
    <citation type="submission" date="2017-08" db="EMBL/GenBank/DDBJ databases">
        <authorList>
            <person name="Varghese N."/>
            <person name="Submissions S."/>
        </authorList>
    </citation>
    <scope>NUCLEOTIDE SEQUENCE [LARGE SCALE GENOMIC DNA]</scope>
    <source>
        <strain evidence="2">JC22</strain>
    </source>
</reference>